<dbReference type="RefSeq" id="WP_341400091.1">
    <property type="nucleotide sequence ID" value="NZ_JBBUTI010000011.1"/>
</dbReference>
<accession>A0ABU9C7I9</accession>
<name>A0ABU9C7I9_9BURK</name>
<sequence>MTAADPLRELNASRLSMARWLAQRHPAGGLPEDALAPNAHPDDNETRARDDAATDTLTLGASGHPLAAMARWGLELARRNLADRVVAHPCAAVSVAALAGAVLASPRLRSGLRWAAGAGWQAALQPAVRPLFNLLWLSALSRSGYGGGQTSAGPGPTLKP</sequence>
<proteinExistence type="predicted"/>
<evidence type="ECO:0000256" key="1">
    <source>
        <dbReference type="SAM" id="MobiDB-lite"/>
    </source>
</evidence>
<reference evidence="2 3" key="1">
    <citation type="submission" date="2024-04" db="EMBL/GenBank/DDBJ databases">
        <title>Novel species of the genus Ideonella isolated from streams.</title>
        <authorList>
            <person name="Lu H."/>
        </authorList>
    </citation>
    <scope>NUCLEOTIDE SEQUENCE [LARGE SCALE GENOMIC DNA]</scope>
    <source>
        <strain evidence="2 3">LYT19W</strain>
    </source>
</reference>
<protein>
    <submittedName>
        <fullName evidence="2">Uncharacterized protein</fullName>
    </submittedName>
</protein>
<evidence type="ECO:0000313" key="3">
    <source>
        <dbReference type="Proteomes" id="UP001379945"/>
    </source>
</evidence>
<feature type="compositionally biased region" description="Basic and acidic residues" evidence="1">
    <location>
        <begin position="40"/>
        <end position="50"/>
    </location>
</feature>
<organism evidence="2 3">
    <name type="scientific">Ideonella margarita</name>
    <dbReference type="NCBI Taxonomy" id="2984191"/>
    <lineage>
        <taxon>Bacteria</taxon>
        <taxon>Pseudomonadati</taxon>
        <taxon>Pseudomonadota</taxon>
        <taxon>Betaproteobacteria</taxon>
        <taxon>Burkholderiales</taxon>
        <taxon>Sphaerotilaceae</taxon>
        <taxon>Ideonella</taxon>
    </lineage>
</organism>
<feature type="region of interest" description="Disordered" evidence="1">
    <location>
        <begin position="28"/>
        <end position="50"/>
    </location>
</feature>
<gene>
    <name evidence="2" type="ORF">AACH00_15585</name>
</gene>
<comment type="caution">
    <text evidence="2">The sequence shown here is derived from an EMBL/GenBank/DDBJ whole genome shotgun (WGS) entry which is preliminary data.</text>
</comment>
<evidence type="ECO:0000313" key="2">
    <source>
        <dbReference type="EMBL" id="MEK8047783.1"/>
    </source>
</evidence>
<keyword evidence="3" id="KW-1185">Reference proteome</keyword>
<dbReference type="EMBL" id="JBBUTI010000011">
    <property type="protein sequence ID" value="MEK8047783.1"/>
    <property type="molecule type" value="Genomic_DNA"/>
</dbReference>
<dbReference type="Proteomes" id="UP001379945">
    <property type="component" value="Unassembled WGS sequence"/>
</dbReference>